<dbReference type="Proteomes" id="UP001596113">
    <property type="component" value="Unassembled WGS sequence"/>
</dbReference>
<evidence type="ECO:0000313" key="13">
    <source>
        <dbReference type="Proteomes" id="UP001596113"/>
    </source>
</evidence>
<dbReference type="NCBIfam" id="NF004076">
    <property type="entry name" value="PRK05581.1-4"/>
    <property type="match status" value="1"/>
</dbReference>
<dbReference type="InterPro" id="IPR000056">
    <property type="entry name" value="Ribul_P_3_epim-like"/>
</dbReference>
<feature type="binding site" evidence="10">
    <location>
        <position position="33"/>
    </location>
    <ligand>
        <name>a divalent metal cation</name>
        <dbReference type="ChEBI" id="CHEBI:60240"/>
    </ligand>
</feature>
<feature type="binding site" evidence="10">
    <location>
        <position position="176"/>
    </location>
    <ligand>
        <name>a divalent metal cation</name>
        <dbReference type="ChEBI" id="CHEBI:60240"/>
    </ligand>
</feature>
<evidence type="ECO:0000256" key="10">
    <source>
        <dbReference type="HAMAP-Rule" id="MF_02227"/>
    </source>
</evidence>
<evidence type="ECO:0000256" key="5">
    <source>
        <dbReference type="ARBA" id="ARBA00001954"/>
    </source>
</evidence>
<comment type="cofactor">
    <cofactor evidence="3">
        <name>Co(2+)</name>
        <dbReference type="ChEBI" id="CHEBI:48828"/>
    </cofactor>
</comment>
<keyword evidence="9 10" id="KW-0413">Isomerase</keyword>
<dbReference type="EMBL" id="JBHSMI010000009">
    <property type="protein sequence ID" value="MFC5402060.1"/>
    <property type="molecule type" value="Genomic_DNA"/>
</dbReference>
<dbReference type="NCBIfam" id="TIGR01163">
    <property type="entry name" value="rpe"/>
    <property type="match status" value="1"/>
</dbReference>
<comment type="catalytic activity">
    <reaction evidence="1 10 11">
        <text>D-ribulose 5-phosphate = D-xylulose 5-phosphate</text>
        <dbReference type="Rhea" id="RHEA:13677"/>
        <dbReference type="ChEBI" id="CHEBI:57737"/>
        <dbReference type="ChEBI" id="CHEBI:58121"/>
        <dbReference type="EC" id="5.1.3.1"/>
    </reaction>
</comment>
<dbReference type="Gene3D" id="3.20.20.70">
    <property type="entry name" value="Aldolase class I"/>
    <property type="match status" value="1"/>
</dbReference>
<sequence length="221" mass="24650">MGGKISPSMMCVDFRRLEESVRALERAGVEYLHFDIMDGHFVPNFTLGPDFIRSVREMTDIPFDYHLMVERPEMLLPVFDIREGDIVSVHQEASVHLQRTLQQIRELGAKPSVALNPATPIYAIDEVMDDIDLVLVMTVNPGFAGQKLVPSTIRKISGLKERLLAGGYADVEIEVDGNVSWENAVKMRQAGADIFVAGTSSVFRKGEDIEPLITKFRTCIG</sequence>
<dbReference type="InterPro" id="IPR011060">
    <property type="entry name" value="RibuloseP-bd_barrel"/>
</dbReference>
<feature type="binding site" evidence="10">
    <location>
        <position position="66"/>
    </location>
    <ligand>
        <name>a divalent metal cation</name>
        <dbReference type="ChEBI" id="CHEBI:60240"/>
    </ligand>
</feature>
<evidence type="ECO:0000256" key="7">
    <source>
        <dbReference type="ARBA" id="ARBA00013188"/>
    </source>
</evidence>
<comment type="caution">
    <text evidence="12">The sequence shown here is derived from an EMBL/GenBank/DDBJ whole genome shotgun (WGS) entry which is preliminary data.</text>
</comment>
<dbReference type="InterPro" id="IPR026019">
    <property type="entry name" value="Ribul_P_3_epim"/>
</dbReference>
<feature type="active site" description="Proton donor" evidence="10">
    <location>
        <position position="176"/>
    </location>
</feature>
<gene>
    <name evidence="10 12" type="primary">rpe</name>
    <name evidence="12" type="ORF">ACFPOF_04855</name>
</gene>
<keyword evidence="13" id="KW-1185">Reference proteome</keyword>
<feature type="binding site" evidence="10">
    <location>
        <begin position="142"/>
        <end position="145"/>
    </location>
    <ligand>
        <name>substrate</name>
    </ligand>
</feature>
<evidence type="ECO:0000313" key="12">
    <source>
        <dbReference type="EMBL" id="MFC5402060.1"/>
    </source>
</evidence>
<dbReference type="HAMAP" id="MF_02227">
    <property type="entry name" value="RPE"/>
    <property type="match status" value="1"/>
</dbReference>
<accession>A0ABW0HNI5</accession>
<evidence type="ECO:0000256" key="11">
    <source>
        <dbReference type="PIRNR" id="PIRNR001461"/>
    </source>
</evidence>
<feature type="binding site" evidence="10">
    <location>
        <position position="66"/>
    </location>
    <ligand>
        <name>substrate</name>
    </ligand>
</feature>
<name>A0ABW0HNI5_9BACL</name>
<dbReference type="Pfam" id="PF00834">
    <property type="entry name" value="Ribul_P_3_epim"/>
    <property type="match status" value="1"/>
</dbReference>
<comment type="cofactor">
    <cofactor evidence="2">
        <name>Mn(2+)</name>
        <dbReference type="ChEBI" id="CHEBI:29035"/>
    </cofactor>
</comment>
<dbReference type="CDD" id="cd00429">
    <property type="entry name" value="RPE"/>
    <property type="match status" value="1"/>
</dbReference>
<keyword evidence="10 11" id="KW-0119">Carbohydrate metabolism</keyword>
<organism evidence="12 13">
    <name type="scientific">Cohnella soli</name>
    <dbReference type="NCBI Taxonomy" id="425005"/>
    <lineage>
        <taxon>Bacteria</taxon>
        <taxon>Bacillati</taxon>
        <taxon>Bacillota</taxon>
        <taxon>Bacilli</taxon>
        <taxon>Bacillales</taxon>
        <taxon>Paenibacillaceae</taxon>
        <taxon>Cohnella</taxon>
    </lineage>
</organism>
<proteinExistence type="inferred from homology"/>
<evidence type="ECO:0000256" key="2">
    <source>
        <dbReference type="ARBA" id="ARBA00001936"/>
    </source>
</evidence>
<evidence type="ECO:0000256" key="4">
    <source>
        <dbReference type="ARBA" id="ARBA00001947"/>
    </source>
</evidence>
<evidence type="ECO:0000256" key="8">
    <source>
        <dbReference type="ARBA" id="ARBA00022723"/>
    </source>
</evidence>
<dbReference type="InterPro" id="IPR013785">
    <property type="entry name" value="Aldolase_TIM"/>
</dbReference>
<dbReference type="SUPFAM" id="SSF51366">
    <property type="entry name" value="Ribulose-phoshate binding barrel"/>
    <property type="match status" value="1"/>
</dbReference>
<dbReference type="EC" id="5.1.3.1" evidence="7 10"/>
<evidence type="ECO:0000256" key="3">
    <source>
        <dbReference type="ARBA" id="ARBA00001941"/>
    </source>
</evidence>
<dbReference type="PROSITE" id="PS01085">
    <property type="entry name" value="RIBUL_P_3_EPIMER_1"/>
    <property type="match status" value="1"/>
</dbReference>
<dbReference type="PIRSF" id="PIRSF001461">
    <property type="entry name" value="RPE"/>
    <property type="match status" value="1"/>
</dbReference>
<dbReference type="PANTHER" id="PTHR11749">
    <property type="entry name" value="RIBULOSE-5-PHOSPHATE-3-EPIMERASE"/>
    <property type="match status" value="1"/>
</dbReference>
<feature type="active site" description="Proton acceptor" evidence="10">
    <location>
        <position position="35"/>
    </location>
</feature>
<comment type="caution">
    <text evidence="10">Lacks conserved residue(s) required for the propagation of feature annotation.</text>
</comment>
<dbReference type="RefSeq" id="WP_378130148.1">
    <property type="nucleotide sequence ID" value="NZ_JBHSMI010000009.1"/>
</dbReference>
<feature type="binding site" evidence="10">
    <location>
        <position position="35"/>
    </location>
    <ligand>
        <name>a divalent metal cation</name>
        <dbReference type="ChEBI" id="CHEBI:60240"/>
    </ligand>
</feature>
<keyword evidence="8 10" id="KW-0479">Metal-binding</keyword>
<feature type="binding site" evidence="10">
    <location>
        <position position="8"/>
    </location>
    <ligand>
        <name>substrate</name>
    </ligand>
</feature>
<dbReference type="GO" id="GO:0004750">
    <property type="term" value="F:D-ribulose-phosphate 3-epimerase activity"/>
    <property type="evidence" value="ECO:0007669"/>
    <property type="project" value="UniProtKB-EC"/>
</dbReference>
<comment type="cofactor">
    <cofactor evidence="5">
        <name>Fe(2+)</name>
        <dbReference type="ChEBI" id="CHEBI:29033"/>
    </cofactor>
</comment>
<comment type="similarity">
    <text evidence="6 10 11">Belongs to the ribulose-phosphate 3-epimerase family.</text>
</comment>
<comment type="cofactor">
    <cofactor evidence="10">
        <name>a divalent metal cation</name>
        <dbReference type="ChEBI" id="CHEBI:60240"/>
    </cofactor>
    <text evidence="10">Binds 1 divalent metal cation per subunit.</text>
</comment>
<comment type="function">
    <text evidence="10">Catalyzes the reversible epimerization of D-ribulose 5-phosphate to D-xylulose 5-phosphate.</text>
</comment>
<comment type="cofactor">
    <cofactor evidence="4">
        <name>Zn(2+)</name>
        <dbReference type="ChEBI" id="CHEBI:29105"/>
    </cofactor>
</comment>
<comment type="pathway">
    <text evidence="10">Carbohydrate degradation.</text>
</comment>
<evidence type="ECO:0000256" key="9">
    <source>
        <dbReference type="ARBA" id="ARBA00023235"/>
    </source>
</evidence>
<reference evidence="13" key="1">
    <citation type="journal article" date="2019" name="Int. J. Syst. Evol. Microbiol.">
        <title>The Global Catalogue of Microorganisms (GCM) 10K type strain sequencing project: providing services to taxonomists for standard genome sequencing and annotation.</title>
        <authorList>
            <consortium name="The Broad Institute Genomics Platform"/>
            <consortium name="The Broad Institute Genome Sequencing Center for Infectious Disease"/>
            <person name="Wu L."/>
            <person name="Ma J."/>
        </authorList>
    </citation>
    <scope>NUCLEOTIDE SEQUENCE [LARGE SCALE GENOMIC DNA]</scope>
    <source>
        <strain evidence="13">CGMCC 1.18575</strain>
    </source>
</reference>
<protein>
    <recommendedName>
        <fullName evidence="7 10">Ribulose-phosphate 3-epimerase</fullName>
        <ecNumber evidence="7 10">5.1.3.1</ecNumber>
    </recommendedName>
</protein>
<evidence type="ECO:0000256" key="6">
    <source>
        <dbReference type="ARBA" id="ARBA00009541"/>
    </source>
</evidence>
<evidence type="ECO:0000256" key="1">
    <source>
        <dbReference type="ARBA" id="ARBA00001782"/>
    </source>
</evidence>